<proteinExistence type="predicted"/>
<evidence type="ECO:0000256" key="2">
    <source>
        <dbReference type="SAM" id="SignalP"/>
    </source>
</evidence>
<evidence type="ECO:0000313" key="5">
    <source>
        <dbReference type="Proteomes" id="UP000238348"/>
    </source>
</evidence>
<dbReference type="GO" id="GO:0004500">
    <property type="term" value="F:dopamine beta-monooxygenase activity"/>
    <property type="evidence" value="ECO:0007669"/>
    <property type="project" value="InterPro"/>
</dbReference>
<protein>
    <recommendedName>
        <fullName evidence="3">Copper type II ascorbate-dependent monooxygenase C-terminal domain-containing protein</fullName>
    </recommendedName>
</protein>
<evidence type="ECO:0000259" key="3">
    <source>
        <dbReference type="Pfam" id="PF03712"/>
    </source>
</evidence>
<keyword evidence="1" id="KW-1015">Disulfide bond</keyword>
<evidence type="ECO:0000256" key="1">
    <source>
        <dbReference type="ARBA" id="ARBA00023157"/>
    </source>
</evidence>
<dbReference type="InterPro" id="IPR008977">
    <property type="entry name" value="PHM/PNGase_F_dom_sf"/>
</dbReference>
<dbReference type="InterPro" id="IPR036939">
    <property type="entry name" value="Cu2_ascorb_mOase_N_sf"/>
</dbReference>
<accession>A0A2L0EMD5</accession>
<dbReference type="Proteomes" id="UP000238348">
    <property type="component" value="Chromosome"/>
</dbReference>
<evidence type="ECO:0000313" key="4">
    <source>
        <dbReference type="EMBL" id="AUX40449.1"/>
    </source>
</evidence>
<feature type="chain" id="PRO_5014824010" description="Copper type II ascorbate-dependent monooxygenase C-terminal domain-containing protein" evidence="2">
    <location>
        <begin position="21"/>
        <end position="436"/>
    </location>
</feature>
<sequence>MKFCSIAMLTLFALMGGAGCGGEDVSGRDVPTPSPVGGNEPTYYEDIAPLVNRECAGCHRVGGIGRFSLSDPTVAQQMAGAAAAATEARRMPPMPVSNDGTCNTYKNAHWLSDEEIDLFRRWSAAGAPLGDPAAAPPPPEDSTLKLTGELAQFDIGVDYTPQPHPGELDDYRCFMVDPGIHADTFITGYDIQPGESRVVHHVALFELADGEADAEAAALDAAEAGPGYTCFGGVGVGRVELLAIWVPGAGANAFPEGTGIRYAAGRKLVVQMHYNVPPVGGPFVDRSKIQLQLSGDAALTRGFYIDISVADISLPPGQQLVEVKSELALSAMHPSFADPAFKGLRVWGALPHMHYLGHTQRTVAKVDGVDVCFTDVDRWNFHWQNLWWYEAPLELKGADILSITCGFDTRSRTETTKYGEGSNDEMCFNLLYTTIR</sequence>
<gene>
    <name evidence="4" type="ORF">SOCE26_018500</name>
</gene>
<dbReference type="SUPFAM" id="SSF49742">
    <property type="entry name" value="PHM/PNGase F"/>
    <property type="match status" value="2"/>
</dbReference>
<dbReference type="AlphaFoldDB" id="A0A2L0EMD5"/>
<dbReference type="PROSITE" id="PS51257">
    <property type="entry name" value="PROKAR_LIPOPROTEIN"/>
    <property type="match status" value="1"/>
</dbReference>
<dbReference type="InterPro" id="IPR000945">
    <property type="entry name" value="DBH-like"/>
</dbReference>
<dbReference type="GO" id="GO:0005507">
    <property type="term" value="F:copper ion binding"/>
    <property type="evidence" value="ECO:0007669"/>
    <property type="project" value="InterPro"/>
</dbReference>
<organism evidence="4 5">
    <name type="scientific">Sorangium cellulosum</name>
    <name type="common">Polyangium cellulosum</name>
    <dbReference type="NCBI Taxonomy" id="56"/>
    <lineage>
        <taxon>Bacteria</taxon>
        <taxon>Pseudomonadati</taxon>
        <taxon>Myxococcota</taxon>
        <taxon>Polyangia</taxon>
        <taxon>Polyangiales</taxon>
        <taxon>Polyangiaceae</taxon>
        <taxon>Sorangium</taxon>
    </lineage>
</organism>
<feature type="domain" description="Copper type II ascorbate-dependent monooxygenase C-terminal" evidence="3">
    <location>
        <begin position="315"/>
        <end position="431"/>
    </location>
</feature>
<dbReference type="PANTHER" id="PTHR10157">
    <property type="entry name" value="DOPAMINE BETA HYDROXYLASE RELATED"/>
    <property type="match status" value="1"/>
</dbReference>
<dbReference type="InterPro" id="IPR024548">
    <property type="entry name" value="Cu2_monoox_C"/>
</dbReference>
<dbReference type="InterPro" id="IPR014784">
    <property type="entry name" value="Cu2_ascorb_mOase-like_C"/>
</dbReference>
<dbReference type="Gene3D" id="2.60.120.310">
    <property type="entry name" value="Copper type II, ascorbate-dependent monooxygenase, N-terminal domain"/>
    <property type="match status" value="1"/>
</dbReference>
<dbReference type="EMBL" id="CP012673">
    <property type="protein sequence ID" value="AUX40449.1"/>
    <property type="molecule type" value="Genomic_DNA"/>
</dbReference>
<name>A0A2L0EMD5_SORCE</name>
<feature type="signal peptide" evidence="2">
    <location>
        <begin position="1"/>
        <end position="20"/>
    </location>
</feature>
<keyword evidence="2" id="KW-0732">Signal</keyword>
<dbReference type="PANTHER" id="PTHR10157:SF23">
    <property type="entry name" value="MOXD1 HOMOLOG 1"/>
    <property type="match status" value="1"/>
</dbReference>
<dbReference type="Pfam" id="PF03712">
    <property type="entry name" value="Cu2_monoox_C"/>
    <property type="match status" value="1"/>
</dbReference>
<reference evidence="4 5" key="1">
    <citation type="submission" date="2015-09" db="EMBL/GenBank/DDBJ databases">
        <title>Sorangium comparison.</title>
        <authorList>
            <person name="Zaburannyi N."/>
            <person name="Bunk B."/>
            <person name="Overmann J."/>
            <person name="Mueller R."/>
        </authorList>
    </citation>
    <scope>NUCLEOTIDE SEQUENCE [LARGE SCALE GENOMIC DNA]</scope>
    <source>
        <strain evidence="4 5">So ce26</strain>
    </source>
</reference>
<dbReference type="Gene3D" id="2.60.120.230">
    <property type="match status" value="1"/>
</dbReference>